<proteinExistence type="predicted"/>
<gene>
    <name evidence="1" type="ordered locus">Mmar10_0568</name>
</gene>
<dbReference type="AlphaFoldDB" id="Q0AS76"/>
<organism evidence="1 2">
    <name type="scientific">Maricaulis maris (strain MCS10)</name>
    <name type="common">Caulobacter maris</name>
    <dbReference type="NCBI Taxonomy" id="394221"/>
    <lineage>
        <taxon>Bacteria</taxon>
        <taxon>Pseudomonadati</taxon>
        <taxon>Pseudomonadota</taxon>
        <taxon>Alphaproteobacteria</taxon>
        <taxon>Maricaulales</taxon>
        <taxon>Maricaulaceae</taxon>
        <taxon>Maricaulis</taxon>
    </lineage>
</organism>
<keyword evidence="2" id="KW-1185">Reference proteome</keyword>
<evidence type="ECO:0000313" key="2">
    <source>
        <dbReference type="Proteomes" id="UP000001964"/>
    </source>
</evidence>
<accession>Q0AS76</accession>
<dbReference type="HOGENOM" id="CLU_1480369_0_0_5"/>
<evidence type="ECO:0000313" key="1">
    <source>
        <dbReference type="EMBL" id="ABI64861.1"/>
    </source>
</evidence>
<dbReference type="KEGG" id="mmr:Mmar10_0568"/>
<reference evidence="1 2" key="1">
    <citation type="submission" date="2006-08" db="EMBL/GenBank/DDBJ databases">
        <title>Complete sequence of Maricaulis maris MCS10.</title>
        <authorList>
            <consortium name="US DOE Joint Genome Institute"/>
            <person name="Copeland A."/>
            <person name="Lucas S."/>
            <person name="Lapidus A."/>
            <person name="Barry K."/>
            <person name="Detter J.C."/>
            <person name="Glavina del Rio T."/>
            <person name="Hammon N."/>
            <person name="Israni S."/>
            <person name="Dalin E."/>
            <person name="Tice H."/>
            <person name="Pitluck S."/>
            <person name="Saunders E."/>
            <person name="Brettin T."/>
            <person name="Bruce D."/>
            <person name="Han C."/>
            <person name="Tapia R."/>
            <person name="Gilna P."/>
            <person name="Schmutz J."/>
            <person name="Larimer F."/>
            <person name="Land M."/>
            <person name="Hauser L."/>
            <person name="Kyrpides N."/>
            <person name="Mikhailova N."/>
            <person name="Viollier P."/>
            <person name="Stephens C."/>
            <person name="Richardson P."/>
        </authorList>
    </citation>
    <scope>NUCLEOTIDE SEQUENCE [LARGE SCALE GENOMIC DNA]</scope>
    <source>
        <strain evidence="1 2">MCS10</strain>
    </source>
</reference>
<protein>
    <submittedName>
        <fullName evidence="1">Uncharacterized protein</fullName>
    </submittedName>
</protein>
<name>Q0AS76_MARMM</name>
<dbReference type="Proteomes" id="UP000001964">
    <property type="component" value="Chromosome"/>
</dbReference>
<dbReference type="EMBL" id="CP000449">
    <property type="protein sequence ID" value="ABI64861.1"/>
    <property type="molecule type" value="Genomic_DNA"/>
</dbReference>
<dbReference type="RefSeq" id="WP_011642508.1">
    <property type="nucleotide sequence ID" value="NC_008347.1"/>
</dbReference>
<sequence>MAMMMSDARTSNGAGWTTGSNEVVLREDRVDRVGQFAAQRRRDALRLIVPTLGFGAMAVVWVAFFAADMSVMGVSWLPGVAGSLSAACAVALALTLVKRPNTTSLVERYVFTSQRILALDSGGSVVGQIGETEFDTAERLDDRVVLLCPDDQSGERAFVISEIDGLDDVHEFVTATYKGVSP</sequence>
<dbReference type="STRING" id="394221.Mmar10_0568"/>